<evidence type="ECO:0000259" key="4">
    <source>
        <dbReference type="PROSITE" id="PS50181"/>
    </source>
</evidence>
<keyword evidence="2" id="KW-0677">Repeat</keyword>
<dbReference type="Gene3D" id="2.130.10.10">
    <property type="entry name" value="YVTN repeat-like/Quinoprotein amine dehydrogenase"/>
    <property type="match status" value="1"/>
</dbReference>
<feature type="compositionally biased region" description="Polar residues" evidence="3">
    <location>
        <begin position="9"/>
        <end position="22"/>
    </location>
</feature>
<dbReference type="InterPro" id="IPR001810">
    <property type="entry name" value="F-box_dom"/>
</dbReference>
<dbReference type="InterPro" id="IPR042627">
    <property type="entry name" value="FBXW2"/>
</dbReference>
<dbReference type="InterPro" id="IPR015943">
    <property type="entry name" value="WD40/YVTN_repeat-like_dom_sf"/>
</dbReference>
<organism evidence="5 6">
    <name type="scientific">Acorus calamus</name>
    <name type="common">Sweet flag</name>
    <dbReference type="NCBI Taxonomy" id="4465"/>
    <lineage>
        <taxon>Eukaryota</taxon>
        <taxon>Viridiplantae</taxon>
        <taxon>Streptophyta</taxon>
        <taxon>Embryophyta</taxon>
        <taxon>Tracheophyta</taxon>
        <taxon>Spermatophyta</taxon>
        <taxon>Magnoliopsida</taxon>
        <taxon>Liliopsida</taxon>
        <taxon>Acoraceae</taxon>
        <taxon>Acorus</taxon>
    </lineage>
</organism>
<evidence type="ECO:0000256" key="3">
    <source>
        <dbReference type="SAM" id="MobiDB-lite"/>
    </source>
</evidence>
<dbReference type="InterPro" id="IPR036047">
    <property type="entry name" value="F-box-like_dom_sf"/>
</dbReference>
<feature type="region of interest" description="Disordered" evidence="3">
    <location>
        <begin position="1"/>
        <end position="23"/>
    </location>
</feature>
<dbReference type="Gene3D" id="1.20.1280.50">
    <property type="match status" value="1"/>
</dbReference>
<keyword evidence="1" id="KW-0853">WD repeat</keyword>
<dbReference type="InterPro" id="IPR036322">
    <property type="entry name" value="WD40_repeat_dom_sf"/>
</dbReference>
<dbReference type="AlphaFoldDB" id="A0AAV9D3K4"/>
<keyword evidence="6" id="KW-1185">Reference proteome</keyword>
<reference evidence="5" key="1">
    <citation type="journal article" date="2023" name="Nat. Commun.">
        <title>Diploid and tetraploid genomes of Acorus and the evolution of monocots.</title>
        <authorList>
            <person name="Ma L."/>
            <person name="Liu K.W."/>
            <person name="Li Z."/>
            <person name="Hsiao Y.Y."/>
            <person name="Qi Y."/>
            <person name="Fu T."/>
            <person name="Tang G.D."/>
            <person name="Zhang D."/>
            <person name="Sun W.H."/>
            <person name="Liu D.K."/>
            <person name="Li Y."/>
            <person name="Chen G.Z."/>
            <person name="Liu X.D."/>
            <person name="Liao X.Y."/>
            <person name="Jiang Y.T."/>
            <person name="Yu X."/>
            <person name="Hao Y."/>
            <person name="Huang J."/>
            <person name="Zhao X.W."/>
            <person name="Ke S."/>
            <person name="Chen Y.Y."/>
            <person name="Wu W.L."/>
            <person name="Hsu J.L."/>
            <person name="Lin Y.F."/>
            <person name="Huang M.D."/>
            <person name="Li C.Y."/>
            <person name="Huang L."/>
            <person name="Wang Z.W."/>
            <person name="Zhao X."/>
            <person name="Zhong W.Y."/>
            <person name="Peng D.H."/>
            <person name="Ahmad S."/>
            <person name="Lan S."/>
            <person name="Zhang J.S."/>
            <person name="Tsai W.C."/>
            <person name="Van de Peer Y."/>
            <person name="Liu Z.J."/>
        </authorList>
    </citation>
    <scope>NUCLEOTIDE SEQUENCE</scope>
    <source>
        <strain evidence="5">CP</strain>
    </source>
</reference>
<protein>
    <submittedName>
        <fullName evidence="5">F-box/WD-40 repeat-containing protein</fullName>
    </submittedName>
</protein>
<dbReference type="Pfam" id="PF00400">
    <property type="entry name" value="WD40"/>
    <property type="match status" value="1"/>
</dbReference>
<dbReference type="PROSITE" id="PS50181">
    <property type="entry name" value="FBOX"/>
    <property type="match status" value="1"/>
</dbReference>
<gene>
    <name evidence="5" type="ORF">QJS10_CPA16g00458</name>
</gene>
<sequence>MEAGIGEVGTSSRKTKNLSGPRSVSPIGSLDADILRAMFSLLNHFDLIRCSAVCKSWHIIINNSTLMKDLYEKNSSKFRGTLNVVNHSNVSLKWCLKDLAMAEHRLALTNGYTEVHQWHGHYLRVSQCRMKRGLILTGVGDKVLRLWSSGSNECLGEYSFPDSKPIIDFDFDESKVVGLLESRICMWRRTDKRSIFPFREISSPRGICMRYSDPDAVIGCDDGTARVFDMYTGSCSRIIRTHAGSPTCLAFTDCQMILCGSSLGRVTAIDLSTGEHVASLKSTISHTGIRSLCFNQHSYQIFAGSTAGYTHCWDLRTLRPLWETRISPNVLYGVQHLQSDTSTLAVGGIDGVLRIVDQNNGAVLSRYVMERGKSEATSHNPKALKVMKARSLSSDVCIDRIPKQARPAITGLAVGMKKIVTTHNEKYIRMWKFND</sequence>
<comment type="caution">
    <text evidence="5">The sequence shown here is derived from an EMBL/GenBank/DDBJ whole genome shotgun (WGS) entry which is preliminary data.</text>
</comment>
<evidence type="ECO:0000313" key="5">
    <source>
        <dbReference type="EMBL" id="KAK1295427.1"/>
    </source>
</evidence>
<evidence type="ECO:0000256" key="1">
    <source>
        <dbReference type="ARBA" id="ARBA00022574"/>
    </source>
</evidence>
<proteinExistence type="predicted"/>
<feature type="domain" description="F-box" evidence="4">
    <location>
        <begin position="24"/>
        <end position="70"/>
    </location>
</feature>
<evidence type="ECO:0000313" key="6">
    <source>
        <dbReference type="Proteomes" id="UP001180020"/>
    </source>
</evidence>
<dbReference type="SUPFAM" id="SSF50978">
    <property type="entry name" value="WD40 repeat-like"/>
    <property type="match status" value="1"/>
</dbReference>
<dbReference type="EMBL" id="JAUJYO010000016">
    <property type="protein sequence ID" value="KAK1295427.1"/>
    <property type="molecule type" value="Genomic_DNA"/>
</dbReference>
<dbReference type="SMART" id="SM00320">
    <property type="entry name" value="WD40"/>
    <property type="match status" value="5"/>
</dbReference>
<dbReference type="Pfam" id="PF12937">
    <property type="entry name" value="F-box-like"/>
    <property type="match status" value="1"/>
</dbReference>
<dbReference type="Proteomes" id="UP001180020">
    <property type="component" value="Unassembled WGS sequence"/>
</dbReference>
<dbReference type="SUPFAM" id="SSF81383">
    <property type="entry name" value="F-box domain"/>
    <property type="match status" value="1"/>
</dbReference>
<evidence type="ECO:0000256" key="2">
    <source>
        <dbReference type="ARBA" id="ARBA00022737"/>
    </source>
</evidence>
<name>A0AAV9D3K4_ACOCL</name>
<accession>A0AAV9D3K4</accession>
<reference evidence="5" key="2">
    <citation type="submission" date="2023-06" db="EMBL/GenBank/DDBJ databases">
        <authorList>
            <person name="Ma L."/>
            <person name="Liu K.-W."/>
            <person name="Li Z."/>
            <person name="Hsiao Y.-Y."/>
            <person name="Qi Y."/>
            <person name="Fu T."/>
            <person name="Tang G."/>
            <person name="Zhang D."/>
            <person name="Sun W.-H."/>
            <person name="Liu D.-K."/>
            <person name="Li Y."/>
            <person name="Chen G.-Z."/>
            <person name="Liu X.-D."/>
            <person name="Liao X.-Y."/>
            <person name="Jiang Y.-T."/>
            <person name="Yu X."/>
            <person name="Hao Y."/>
            <person name="Huang J."/>
            <person name="Zhao X.-W."/>
            <person name="Ke S."/>
            <person name="Chen Y.-Y."/>
            <person name="Wu W.-L."/>
            <person name="Hsu J.-L."/>
            <person name="Lin Y.-F."/>
            <person name="Huang M.-D."/>
            <person name="Li C.-Y."/>
            <person name="Huang L."/>
            <person name="Wang Z.-W."/>
            <person name="Zhao X."/>
            <person name="Zhong W.-Y."/>
            <person name="Peng D.-H."/>
            <person name="Ahmad S."/>
            <person name="Lan S."/>
            <person name="Zhang J.-S."/>
            <person name="Tsai W.-C."/>
            <person name="Van De Peer Y."/>
            <person name="Liu Z.-J."/>
        </authorList>
    </citation>
    <scope>NUCLEOTIDE SEQUENCE</scope>
    <source>
        <strain evidence="5">CP</strain>
        <tissue evidence="5">Leaves</tissue>
    </source>
</reference>
<dbReference type="PANTHER" id="PTHR44436">
    <property type="entry name" value="F-BOX/WD REPEAT-CONTAINING PROTEIN 2"/>
    <property type="match status" value="1"/>
</dbReference>
<dbReference type="InterPro" id="IPR001680">
    <property type="entry name" value="WD40_rpt"/>
</dbReference>
<dbReference type="PANTHER" id="PTHR44436:SF1">
    <property type="entry name" value="F-BOX_WD REPEAT-CONTAINING PROTEIN 2"/>
    <property type="match status" value="1"/>
</dbReference>